<dbReference type="GO" id="GO:0006103">
    <property type="term" value="P:2-oxoglutarate metabolic process"/>
    <property type="evidence" value="ECO:0007669"/>
    <property type="project" value="TreeGrafter"/>
</dbReference>
<dbReference type="PRINTS" id="PR00411">
    <property type="entry name" value="PNDRDTASEI"/>
</dbReference>
<feature type="disulfide bond" description="Redox-active" evidence="12">
    <location>
        <begin position="53"/>
        <end position="58"/>
    </location>
</feature>
<evidence type="ECO:0000256" key="2">
    <source>
        <dbReference type="ARBA" id="ARBA00012608"/>
    </source>
</evidence>
<keyword evidence="4 11" id="KW-0274">FAD</keyword>
<dbReference type="InterPro" id="IPR012999">
    <property type="entry name" value="Pyr_OxRdtase_I_AS"/>
</dbReference>
<dbReference type="InterPro" id="IPR023753">
    <property type="entry name" value="FAD/NAD-binding_dom"/>
</dbReference>
<dbReference type="SUPFAM" id="SSF55424">
    <property type="entry name" value="FAD/NAD-linked reductases, dimerisation (C-terminal) domain"/>
    <property type="match status" value="1"/>
</dbReference>
<accession>A0A060QDF2</accession>
<gene>
    <name evidence="16" type="ORF">ASAP_0633</name>
</gene>
<keyword evidence="8 13" id="KW-0676">Redox-active center</keyword>
<dbReference type="AlphaFoldDB" id="A0A060QDF2"/>
<feature type="binding site" evidence="11">
    <location>
        <position position="210"/>
    </location>
    <ligand>
        <name>NAD(+)</name>
        <dbReference type="ChEBI" id="CHEBI:57540"/>
    </ligand>
</feature>
<keyword evidence="6 11" id="KW-0520">NAD</keyword>
<dbReference type="RefSeq" id="WP_023979675.1">
    <property type="nucleotide sequence ID" value="NZ_CBLX010000004.1"/>
</dbReference>
<evidence type="ECO:0000313" key="16">
    <source>
        <dbReference type="EMBL" id="CDG38678.1"/>
    </source>
</evidence>
<name>A0A060QDF2_9PROT</name>
<evidence type="ECO:0000256" key="9">
    <source>
        <dbReference type="ARBA" id="ARBA00049187"/>
    </source>
</evidence>
<feature type="domain" description="Pyridine nucleotide-disulphide oxidoreductase dimerisation" evidence="14">
    <location>
        <begin position="354"/>
        <end position="463"/>
    </location>
</feature>
<reference evidence="16 17" key="1">
    <citation type="journal article" date="2014" name="Genome Biol. Evol.">
        <title>Acetic acid bacteria genomes reveal functional traits for adaptation to life in insect guts.</title>
        <authorList>
            <person name="Chouaia B."/>
            <person name="Gaiarsa S."/>
            <person name="Crotti E."/>
            <person name="Comandatore F."/>
            <person name="Degli Esposti M."/>
            <person name="Ricci I."/>
            <person name="Alma A."/>
            <person name="Favia G."/>
            <person name="Bandi C."/>
            <person name="Daffonchio D."/>
        </authorList>
    </citation>
    <scope>NUCLEOTIDE SEQUENCE [LARGE SCALE GENOMIC DNA]</scope>
    <source>
        <strain evidence="16 17">SF2.1</strain>
    </source>
</reference>
<dbReference type="Proteomes" id="UP000027583">
    <property type="component" value="Unassembled WGS sequence"/>
</dbReference>
<keyword evidence="3 13" id="KW-0285">Flavoprotein</keyword>
<feature type="binding site" evidence="11">
    <location>
        <begin position="150"/>
        <end position="152"/>
    </location>
    <ligand>
        <name>FAD</name>
        <dbReference type="ChEBI" id="CHEBI:57692"/>
    </ligand>
</feature>
<feature type="binding site" evidence="11">
    <location>
        <begin position="187"/>
        <end position="194"/>
    </location>
    <ligand>
        <name>NAD(+)</name>
        <dbReference type="ChEBI" id="CHEBI:57540"/>
    </ligand>
</feature>
<dbReference type="NCBIfam" id="TIGR01350">
    <property type="entry name" value="lipoamide_DH"/>
    <property type="match status" value="1"/>
</dbReference>
<dbReference type="SUPFAM" id="SSF51905">
    <property type="entry name" value="FAD/NAD(P)-binding domain"/>
    <property type="match status" value="1"/>
</dbReference>
<evidence type="ECO:0000256" key="10">
    <source>
        <dbReference type="PIRSR" id="PIRSR000350-2"/>
    </source>
</evidence>
<evidence type="ECO:0000259" key="15">
    <source>
        <dbReference type="Pfam" id="PF07992"/>
    </source>
</evidence>
<comment type="similarity">
    <text evidence="1 13">Belongs to the class-I pyridine nucleotide-disulfide oxidoreductase family.</text>
</comment>
<dbReference type="PRINTS" id="PR00368">
    <property type="entry name" value="FADPNR"/>
</dbReference>
<keyword evidence="5 13" id="KW-0560">Oxidoreductase</keyword>
<dbReference type="eggNOG" id="COG1249">
    <property type="taxonomic scope" value="Bacteria"/>
</dbReference>
<evidence type="ECO:0000256" key="6">
    <source>
        <dbReference type="ARBA" id="ARBA00023027"/>
    </source>
</evidence>
<evidence type="ECO:0000256" key="3">
    <source>
        <dbReference type="ARBA" id="ARBA00022630"/>
    </source>
</evidence>
<dbReference type="InterPro" id="IPR006258">
    <property type="entry name" value="Lipoamide_DH"/>
</dbReference>
<dbReference type="PANTHER" id="PTHR22912">
    <property type="entry name" value="DISULFIDE OXIDOREDUCTASE"/>
    <property type="match status" value="1"/>
</dbReference>
<comment type="miscellaneous">
    <text evidence="13">The active site is a redox-active disulfide bond.</text>
</comment>
<feature type="binding site" evidence="11">
    <location>
        <begin position="326"/>
        <end position="329"/>
    </location>
    <ligand>
        <name>FAD</name>
        <dbReference type="ChEBI" id="CHEBI:57692"/>
    </ligand>
</feature>
<dbReference type="GO" id="GO:0050660">
    <property type="term" value="F:flavin adenine dinucleotide binding"/>
    <property type="evidence" value="ECO:0007669"/>
    <property type="project" value="InterPro"/>
</dbReference>
<evidence type="ECO:0000256" key="12">
    <source>
        <dbReference type="PIRSR" id="PIRSR000350-4"/>
    </source>
</evidence>
<dbReference type="Gene3D" id="3.30.390.30">
    <property type="match status" value="1"/>
</dbReference>
<dbReference type="InterPro" id="IPR001100">
    <property type="entry name" value="Pyr_nuc-diS_OxRdtase"/>
</dbReference>
<dbReference type="PANTHER" id="PTHR22912:SF151">
    <property type="entry name" value="DIHYDROLIPOYL DEHYDROGENASE, MITOCHONDRIAL"/>
    <property type="match status" value="1"/>
</dbReference>
<dbReference type="Pfam" id="PF02852">
    <property type="entry name" value="Pyr_redox_dim"/>
    <property type="match status" value="1"/>
</dbReference>
<keyword evidence="11" id="KW-0547">Nucleotide-binding</keyword>
<comment type="cofactor">
    <cofactor evidence="11 13">
        <name>FAD</name>
        <dbReference type="ChEBI" id="CHEBI:57692"/>
    </cofactor>
    <text evidence="11 13">Binds 1 FAD per subunit.</text>
</comment>
<evidence type="ECO:0000259" key="14">
    <source>
        <dbReference type="Pfam" id="PF02852"/>
    </source>
</evidence>
<dbReference type="EC" id="1.8.1.4" evidence="2 13"/>
<dbReference type="GO" id="GO:0005737">
    <property type="term" value="C:cytoplasm"/>
    <property type="evidence" value="ECO:0007669"/>
    <property type="project" value="UniProtKB-ARBA"/>
</dbReference>
<evidence type="ECO:0000256" key="7">
    <source>
        <dbReference type="ARBA" id="ARBA00023157"/>
    </source>
</evidence>
<keyword evidence="7" id="KW-1015">Disulfide bond</keyword>
<evidence type="ECO:0000256" key="4">
    <source>
        <dbReference type="ARBA" id="ARBA00022827"/>
    </source>
</evidence>
<proteinExistence type="inferred from homology"/>
<comment type="catalytic activity">
    <reaction evidence="9 13">
        <text>N(6)-[(R)-dihydrolipoyl]-L-lysyl-[protein] + NAD(+) = N(6)-[(R)-lipoyl]-L-lysyl-[protein] + NADH + H(+)</text>
        <dbReference type="Rhea" id="RHEA:15045"/>
        <dbReference type="Rhea" id="RHEA-COMP:10474"/>
        <dbReference type="Rhea" id="RHEA-COMP:10475"/>
        <dbReference type="ChEBI" id="CHEBI:15378"/>
        <dbReference type="ChEBI" id="CHEBI:57540"/>
        <dbReference type="ChEBI" id="CHEBI:57945"/>
        <dbReference type="ChEBI" id="CHEBI:83099"/>
        <dbReference type="ChEBI" id="CHEBI:83100"/>
        <dbReference type="EC" id="1.8.1.4"/>
    </reaction>
</comment>
<feature type="active site" description="Proton acceptor" evidence="10">
    <location>
        <position position="452"/>
    </location>
</feature>
<dbReference type="PIRSF" id="PIRSF000350">
    <property type="entry name" value="Mercury_reductase_MerA"/>
    <property type="match status" value="1"/>
</dbReference>
<dbReference type="PROSITE" id="PS00076">
    <property type="entry name" value="PYRIDINE_REDOX_1"/>
    <property type="match status" value="1"/>
</dbReference>
<evidence type="ECO:0000256" key="11">
    <source>
        <dbReference type="PIRSR" id="PIRSR000350-3"/>
    </source>
</evidence>
<feature type="domain" description="FAD/NAD(P)-binding" evidence="15">
    <location>
        <begin position="15"/>
        <end position="335"/>
    </location>
</feature>
<evidence type="ECO:0000256" key="1">
    <source>
        <dbReference type="ARBA" id="ARBA00007532"/>
    </source>
</evidence>
<dbReference type="EMBL" id="CBLX010000004">
    <property type="protein sequence ID" value="CDG38678.1"/>
    <property type="molecule type" value="Genomic_DNA"/>
</dbReference>
<evidence type="ECO:0000256" key="8">
    <source>
        <dbReference type="ARBA" id="ARBA00023284"/>
    </source>
</evidence>
<dbReference type="InterPro" id="IPR050151">
    <property type="entry name" value="Class-I_Pyr_Nuc-Dis_Oxidored"/>
</dbReference>
<evidence type="ECO:0000256" key="5">
    <source>
        <dbReference type="ARBA" id="ARBA00023002"/>
    </source>
</evidence>
<dbReference type="Gene3D" id="3.50.50.60">
    <property type="entry name" value="FAD/NAD(P)-binding domain"/>
    <property type="match status" value="2"/>
</dbReference>
<dbReference type="InterPro" id="IPR016156">
    <property type="entry name" value="FAD/NAD-linked_Rdtase_dimer_sf"/>
</dbReference>
<sequence>MSEEKAAAMSEARDFDLAVIGAGPGGYVCALKAAQRGLKVLCVDRRDTPGGTCLNVGCIPSKALLHSSERLHEAETEFASLGIDNVKPTLNLGQMMARKERVVGDTVKGIGYLFRKNNVTFRVGEAVLTGPHSLTINGEAVTAQSIVIATGSAPAALPGVTFDEKRVVSSTGVLSLENVPKRLAVIGAGVIGLELGSVWKRLGSEVTVIEYGDHIAPGFDRGLGRQFQRSLEKLGLKFRLSTRVTKVATEGESLALTLQKVGKEETETLEADVVLVAIGRKPYTQGLDLGAVGIDPDEAGRIPVDGHFRTSCPSIYAIGDVIAGPMLAHKAEEEGLALAEQLAGRVGHVPYDAIPSVIYTQPEFAMVGKTEEQLKQEGIAYKTGSFPFMASARARAIAATDGGVKVLTDAKTDRILGVHILGACAGELIAEATLAMTFKASAEDVALACHAHPTLSEAFKEAAMGAFDRALHL</sequence>
<feature type="binding site" evidence="11">
    <location>
        <position position="279"/>
    </location>
    <ligand>
        <name>NAD(+)</name>
        <dbReference type="ChEBI" id="CHEBI:57540"/>
    </ligand>
</feature>
<dbReference type="Pfam" id="PF07992">
    <property type="entry name" value="Pyr_redox_2"/>
    <property type="match status" value="1"/>
</dbReference>
<comment type="caution">
    <text evidence="16">The sequence shown here is derived from an EMBL/GenBank/DDBJ whole genome shotgun (WGS) entry which is preliminary data.</text>
</comment>
<dbReference type="FunFam" id="3.30.390.30:FF:000001">
    <property type="entry name" value="Dihydrolipoyl dehydrogenase"/>
    <property type="match status" value="1"/>
</dbReference>
<protein>
    <recommendedName>
        <fullName evidence="2 13">Dihydrolipoyl dehydrogenase</fullName>
        <ecNumber evidence="2 13">1.8.1.4</ecNumber>
    </recommendedName>
</protein>
<feature type="binding site" evidence="11">
    <location>
        <position position="320"/>
    </location>
    <ligand>
        <name>FAD</name>
        <dbReference type="ChEBI" id="CHEBI:57692"/>
    </ligand>
</feature>
<dbReference type="InterPro" id="IPR036188">
    <property type="entry name" value="FAD/NAD-bd_sf"/>
</dbReference>
<dbReference type="GO" id="GO:0004148">
    <property type="term" value="F:dihydrolipoyl dehydrogenase (NADH) activity"/>
    <property type="evidence" value="ECO:0007669"/>
    <property type="project" value="UniProtKB-EC"/>
</dbReference>
<organism evidence="16 17">
    <name type="scientific">Asaia bogorensis</name>
    <dbReference type="NCBI Taxonomy" id="91915"/>
    <lineage>
        <taxon>Bacteria</taxon>
        <taxon>Pseudomonadati</taxon>
        <taxon>Pseudomonadota</taxon>
        <taxon>Alphaproteobacteria</taxon>
        <taxon>Acetobacterales</taxon>
        <taxon>Acetobacteraceae</taxon>
        <taxon>Asaia</taxon>
    </lineage>
</organism>
<dbReference type="InterPro" id="IPR004099">
    <property type="entry name" value="Pyr_nucl-diS_OxRdtase_dimer"/>
</dbReference>
<evidence type="ECO:0000256" key="13">
    <source>
        <dbReference type="RuleBase" id="RU003692"/>
    </source>
</evidence>
<reference evidence="16 17" key="2">
    <citation type="journal article" date="2014" name="PLoS ONE">
        <title>Evolution of mitochondria reconstructed from the energy metabolism of living bacteria.</title>
        <authorList>
            <person name="Degli Esposti M."/>
            <person name="Chouaia B."/>
            <person name="Comandatore F."/>
            <person name="Crotti E."/>
            <person name="Sassera D."/>
            <person name="Lievens P.M."/>
            <person name="Daffonchio D."/>
            <person name="Bandi C."/>
        </authorList>
    </citation>
    <scope>NUCLEOTIDE SEQUENCE [LARGE SCALE GENOMIC DNA]</scope>
    <source>
        <strain evidence="16 17">SF2.1</strain>
    </source>
</reference>
<feature type="binding site" evidence="11">
    <location>
        <position position="62"/>
    </location>
    <ligand>
        <name>FAD</name>
        <dbReference type="ChEBI" id="CHEBI:57692"/>
    </ligand>
</feature>
<evidence type="ECO:0000313" key="17">
    <source>
        <dbReference type="Proteomes" id="UP000027583"/>
    </source>
</evidence>